<evidence type="ECO:0000259" key="3">
    <source>
        <dbReference type="Pfam" id="PF08288"/>
    </source>
</evidence>
<evidence type="ECO:0008006" key="6">
    <source>
        <dbReference type="Google" id="ProtNLM"/>
    </source>
</evidence>
<keyword evidence="5" id="KW-1185">Reference proteome</keyword>
<dbReference type="GO" id="GO:0006506">
    <property type="term" value="P:GPI anchor biosynthetic process"/>
    <property type="evidence" value="ECO:0007669"/>
    <property type="project" value="InterPro"/>
</dbReference>
<gene>
    <name evidence="4" type="ORF">OSTQU699_LOCUS1114</name>
</gene>
<accession>A0A8S1IPP5</accession>
<dbReference type="Pfam" id="PF00534">
    <property type="entry name" value="Glycos_transf_1"/>
    <property type="match status" value="1"/>
</dbReference>
<dbReference type="OrthoDB" id="734129at2759"/>
<dbReference type="Pfam" id="PF08288">
    <property type="entry name" value="PIGA"/>
    <property type="match status" value="1"/>
</dbReference>
<proteinExistence type="predicted"/>
<dbReference type="InterPro" id="IPR001296">
    <property type="entry name" value="Glyco_trans_1"/>
</dbReference>
<reference evidence="4" key="1">
    <citation type="submission" date="2020-12" db="EMBL/GenBank/DDBJ databases">
        <authorList>
            <person name="Iha C."/>
        </authorList>
    </citation>
    <scope>NUCLEOTIDE SEQUENCE</scope>
</reference>
<evidence type="ECO:0000313" key="5">
    <source>
        <dbReference type="Proteomes" id="UP000708148"/>
    </source>
</evidence>
<dbReference type="AlphaFoldDB" id="A0A8S1IPP5"/>
<keyword evidence="1" id="KW-0328">Glycosyltransferase</keyword>
<feature type="domain" description="PIGA GPI anchor biosynthesis" evidence="3">
    <location>
        <begin position="22"/>
        <end position="111"/>
    </location>
</feature>
<evidence type="ECO:0000259" key="2">
    <source>
        <dbReference type="Pfam" id="PF00534"/>
    </source>
</evidence>
<protein>
    <recommendedName>
        <fullName evidence="6">Phosphatidylinositol N-acetylglucosaminyltransferase</fullName>
    </recommendedName>
</protein>
<dbReference type="PANTHER" id="PTHR45871:SF1">
    <property type="entry name" value="PHOSPHATIDYLINOSITOL N-ACETYLGLUCOSAMINYLTRANSFERASE SUBUNIT A"/>
    <property type="match status" value="1"/>
</dbReference>
<dbReference type="SUPFAM" id="SSF53756">
    <property type="entry name" value="UDP-Glycosyltransferase/glycogen phosphorylase"/>
    <property type="match status" value="1"/>
</dbReference>
<name>A0A8S1IPP5_9CHLO</name>
<dbReference type="Proteomes" id="UP000708148">
    <property type="component" value="Unassembled WGS sequence"/>
</dbReference>
<dbReference type="InterPro" id="IPR013234">
    <property type="entry name" value="PIGA_GPI_anchor_biosynthesis"/>
</dbReference>
<dbReference type="GO" id="GO:0017176">
    <property type="term" value="F:phosphatidylinositol N-acetylglucosaminyltransferase activity"/>
    <property type="evidence" value="ECO:0007669"/>
    <property type="project" value="TreeGrafter"/>
</dbReference>
<comment type="caution">
    <text evidence="4">The sequence shown here is derived from an EMBL/GenBank/DDBJ whole genome shotgun (WGS) entry which is preliminary data.</text>
</comment>
<evidence type="ECO:0000256" key="1">
    <source>
        <dbReference type="ARBA" id="ARBA00022676"/>
    </source>
</evidence>
<dbReference type="Gene3D" id="3.40.50.2000">
    <property type="entry name" value="Glycogen Phosphorylase B"/>
    <property type="match status" value="2"/>
</dbReference>
<organism evidence="4 5">
    <name type="scientific">Ostreobium quekettii</name>
    <dbReference type="NCBI Taxonomy" id="121088"/>
    <lineage>
        <taxon>Eukaryota</taxon>
        <taxon>Viridiplantae</taxon>
        <taxon>Chlorophyta</taxon>
        <taxon>core chlorophytes</taxon>
        <taxon>Ulvophyceae</taxon>
        <taxon>TCBD clade</taxon>
        <taxon>Bryopsidales</taxon>
        <taxon>Ostreobineae</taxon>
        <taxon>Ostreobiaceae</taxon>
        <taxon>Ostreobium</taxon>
    </lineage>
</organism>
<keyword evidence="1" id="KW-0808">Transferase</keyword>
<dbReference type="PANTHER" id="PTHR45871">
    <property type="entry name" value="N-ACETYLGLUCOSAMINYL-PHOSPHATIDYLINOSITOL BIOSYNTHETIC PROTEIN"/>
    <property type="match status" value="1"/>
</dbReference>
<dbReference type="EMBL" id="CAJHUC010000385">
    <property type="protein sequence ID" value="CAD7695753.1"/>
    <property type="molecule type" value="Genomic_DNA"/>
</dbReference>
<sequence length="416" mass="46452">MDLRNSLLVRRRCCVQVVVFTHAYGDRSGVRYLTNGLKVYYAPRVPIYCQSTFPNIFGGFQLLRNIIIRERINLVHCHQAFSSLGLHAILQARTMGMKVVFTDHSLFGFADASSILMNKVLKFILADVHHTICVSHTSKENTVLRACLPPSWVSVIPNAVDASQFTPDSSAQEQDVVTIVALTRLVYRKGIDLLAVILPDICRRHPKVKVLICGDGPKRRVLERIVDRENLHSQVTLHPAVPHSEARQILARGQIFLNASLTEAFCMAIVEAASVGLRVVSTRVGGVPEVLPLDMMILAEPEPNSILEAVDQAIDGIHGVDVHGQHLRVKTMYSWARVAERTLDVYDKVNVSTRDDSLFARLRRYHRCGWWAGKLFCCVASLQHLYCQYLGYWCPEDMIDSAPDFCAAAAAAAEGH</sequence>
<dbReference type="GO" id="GO:0000506">
    <property type="term" value="C:glycosylphosphatidylinositol-N-acetylglucosaminyltransferase (GPI-GnT) complex"/>
    <property type="evidence" value="ECO:0007669"/>
    <property type="project" value="TreeGrafter"/>
</dbReference>
<feature type="domain" description="Glycosyl transferase family 1" evidence="2">
    <location>
        <begin position="170"/>
        <end position="314"/>
    </location>
</feature>
<evidence type="ECO:0000313" key="4">
    <source>
        <dbReference type="EMBL" id="CAD7695753.1"/>
    </source>
</evidence>